<dbReference type="InterPro" id="IPR036890">
    <property type="entry name" value="HATPase_C_sf"/>
</dbReference>
<dbReference type="PANTHER" id="PTHR44936">
    <property type="entry name" value="SENSOR PROTEIN CREC"/>
    <property type="match status" value="1"/>
</dbReference>
<evidence type="ECO:0000256" key="1">
    <source>
        <dbReference type="ARBA" id="ARBA00000085"/>
    </source>
</evidence>
<dbReference type="CDD" id="cd00082">
    <property type="entry name" value="HisKA"/>
    <property type="match status" value="1"/>
</dbReference>
<evidence type="ECO:0000256" key="2">
    <source>
        <dbReference type="ARBA" id="ARBA00004651"/>
    </source>
</evidence>
<accession>A0A5B9EAI9</accession>
<dbReference type="EC" id="2.7.13.3" evidence="3"/>
<feature type="domain" description="HAMP" evidence="12">
    <location>
        <begin position="297"/>
        <end position="349"/>
    </location>
</feature>
<dbReference type="PANTHER" id="PTHR44936:SF10">
    <property type="entry name" value="SENSOR PROTEIN RSTB"/>
    <property type="match status" value="1"/>
</dbReference>
<dbReference type="Gene3D" id="6.10.340.10">
    <property type="match status" value="1"/>
</dbReference>
<keyword evidence="10" id="KW-0812">Transmembrane</keyword>
<dbReference type="GO" id="GO:0000155">
    <property type="term" value="F:phosphorelay sensor kinase activity"/>
    <property type="evidence" value="ECO:0007669"/>
    <property type="project" value="InterPro"/>
</dbReference>
<name>A0A5B9EAI9_9BACT</name>
<dbReference type="GO" id="GO:0005524">
    <property type="term" value="F:ATP binding"/>
    <property type="evidence" value="ECO:0007669"/>
    <property type="project" value="UniProtKB-KW"/>
</dbReference>
<dbReference type="Proteomes" id="UP000321820">
    <property type="component" value="Chromosome"/>
</dbReference>
<dbReference type="SMART" id="SM00387">
    <property type="entry name" value="HATPase_c"/>
    <property type="match status" value="1"/>
</dbReference>
<organism evidence="13 14">
    <name type="scientific">Terriglobus albidus</name>
    <dbReference type="NCBI Taxonomy" id="1592106"/>
    <lineage>
        <taxon>Bacteria</taxon>
        <taxon>Pseudomonadati</taxon>
        <taxon>Acidobacteriota</taxon>
        <taxon>Terriglobia</taxon>
        <taxon>Terriglobales</taxon>
        <taxon>Acidobacteriaceae</taxon>
        <taxon>Terriglobus</taxon>
    </lineage>
</organism>
<dbReference type="Gene3D" id="1.10.287.130">
    <property type="match status" value="1"/>
</dbReference>
<keyword evidence="5" id="KW-0597">Phosphoprotein</keyword>
<evidence type="ECO:0000256" key="4">
    <source>
        <dbReference type="ARBA" id="ARBA00022475"/>
    </source>
</evidence>
<evidence type="ECO:0000313" key="13">
    <source>
        <dbReference type="EMBL" id="QEE29178.1"/>
    </source>
</evidence>
<keyword evidence="7" id="KW-0547">Nucleotide-binding</keyword>
<feature type="transmembrane region" description="Helical" evidence="10">
    <location>
        <begin position="276"/>
        <end position="295"/>
    </location>
</feature>
<keyword evidence="10" id="KW-0472">Membrane</keyword>
<dbReference type="KEGG" id="talb:FTW19_14950"/>
<dbReference type="InterPro" id="IPR005467">
    <property type="entry name" value="His_kinase_dom"/>
</dbReference>
<gene>
    <name evidence="13" type="ORF">FTW19_14950</name>
</gene>
<dbReference type="InterPro" id="IPR003594">
    <property type="entry name" value="HATPase_dom"/>
</dbReference>
<evidence type="ECO:0000256" key="10">
    <source>
        <dbReference type="SAM" id="Phobius"/>
    </source>
</evidence>
<dbReference type="SUPFAM" id="SSF47384">
    <property type="entry name" value="Homodimeric domain of signal transducing histidine kinase"/>
    <property type="match status" value="1"/>
</dbReference>
<dbReference type="SUPFAM" id="SSF158472">
    <property type="entry name" value="HAMP domain-like"/>
    <property type="match status" value="1"/>
</dbReference>
<keyword evidence="14" id="KW-1185">Reference proteome</keyword>
<keyword evidence="10" id="KW-1133">Transmembrane helix</keyword>
<reference evidence="13 14" key="1">
    <citation type="submission" date="2019-08" db="EMBL/GenBank/DDBJ databases">
        <title>Complete genome sequence of Terriglobus albidus strain ORNL.</title>
        <authorList>
            <person name="Podar M."/>
        </authorList>
    </citation>
    <scope>NUCLEOTIDE SEQUENCE [LARGE SCALE GENOMIC DNA]</scope>
    <source>
        <strain evidence="13 14">ORNL</strain>
    </source>
</reference>
<dbReference type="SUPFAM" id="SSF55874">
    <property type="entry name" value="ATPase domain of HSP90 chaperone/DNA topoisomerase II/histidine kinase"/>
    <property type="match status" value="1"/>
</dbReference>
<dbReference type="InterPro" id="IPR003661">
    <property type="entry name" value="HisK_dim/P_dom"/>
</dbReference>
<evidence type="ECO:0000256" key="9">
    <source>
        <dbReference type="ARBA" id="ARBA00022840"/>
    </source>
</evidence>
<dbReference type="AlphaFoldDB" id="A0A5B9EAI9"/>
<evidence type="ECO:0000259" key="12">
    <source>
        <dbReference type="PROSITE" id="PS50885"/>
    </source>
</evidence>
<evidence type="ECO:0000256" key="7">
    <source>
        <dbReference type="ARBA" id="ARBA00022741"/>
    </source>
</evidence>
<dbReference type="InterPro" id="IPR036097">
    <property type="entry name" value="HisK_dim/P_sf"/>
</dbReference>
<protein>
    <recommendedName>
        <fullName evidence="3">histidine kinase</fullName>
        <ecNumber evidence="3">2.7.13.3</ecNumber>
    </recommendedName>
</protein>
<dbReference type="CDD" id="cd06225">
    <property type="entry name" value="HAMP"/>
    <property type="match status" value="1"/>
</dbReference>
<evidence type="ECO:0000256" key="5">
    <source>
        <dbReference type="ARBA" id="ARBA00022553"/>
    </source>
</evidence>
<dbReference type="Pfam" id="PF14827">
    <property type="entry name" value="dCache_3"/>
    <property type="match status" value="1"/>
</dbReference>
<dbReference type="InterPro" id="IPR050980">
    <property type="entry name" value="2C_sensor_his_kinase"/>
</dbReference>
<dbReference type="Pfam" id="PF02518">
    <property type="entry name" value="HATPase_c"/>
    <property type="match status" value="1"/>
</dbReference>
<dbReference type="Gene3D" id="3.30.565.10">
    <property type="entry name" value="Histidine kinase-like ATPase, C-terminal domain"/>
    <property type="match status" value="1"/>
</dbReference>
<comment type="catalytic activity">
    <reaction evidence="1">
        <text>ATP + protein L-histidine = ADP + protein N-phospho-L-histidine.</text>
        <dbReference type="EC" id="2.7.13.3"/>
    </reaction>
</comment>
<evidence type="ECO:0000259" key="11">
    <source>
        <dbReference type="PROSITE" id="PS50109"/>
    </source>
</evidence>
<keyword evidence="9" id="KW-0067">ATP-binding</keyword>
<dbReference type="Pfam" id="PF00672">
    <property type="entry name" value="HAMP"/>
    <property type="match status" value="1"/>
</dbReference>
<keyword evidence="4" id="KW-1003">Cell membrane</keyword>
<dbReference type="SMART" id="SM00304">
    <property type="entry name" value="HAMP"/>
    <property type="match status" value="1"/>
</dbReference>
<evidence type="ECO:0000313" key="14">
    <source>
        <dbReference type="Proteomes" id="UP000321820"/>
    </source>
</evidence>
<dbReference type="GO" id="GO:0005886">
    <property type="term" value="C:plasma membrane"/>
    <property type="evidence" value="ECO:0007669"/>
    <property type="project" value="UniProtKB-SubCell"/>
</dbReference>
<dbReference type="SMART" id="SM00388">
    <property type="entry name" value="HisKA"/>
    <property type="match status" value="1"/>
</dbReference>
<dbReference type="RefSeq" id="WP_147648376.1">
    <property type="nucleotide sequence ID" value="NZ_CP042806.1"/>
</dbReference>
<dbReference type="InterPro" id="IPR004358">
    <property type="entry name" value="Sig_transdc_His_kin-like_C"/>
</dbReference>
<proteinExistence type="predicted"/>
<dbReference type="EMBL" id="CP042806">
    <property type="protein sequence ID" value="QEE29178.1"/>
    <property type="molecule type" value="Genomic_DNA"/>
</dbReference>
<dbReference type="PROSITE" id="PS50885">
    <property type="entry name" value="HAMP"/>
    <property type="match status" value="1"/>
</dbReference>
<evidence type="ECO:0000256" key="6">
    <source>
        <dbReference type="ARBA" id="ARBA00022679"/>
    </source>
</evidence>
<sequence length="594" mass="63523">MLTKDTPGIRTRVLLLASLVLVIAGSTSASLLIIRGRLQQHAQAAFSADLYRSVDLFQKLQTQKLLSLRRANALIADLPSLKALMTTRHQQTVADGSVPFWKVSGNDLFALADRDGNILALNTHQTSAQLLPALQQKFSDPSQHLLLAGSDLYEYATTPIYFGDQATGTLLGYVISGYAIDHELLQDVASSAGSDAAVFHGSQLIASSLPDARATRISGALQTIIGASAPVPAVLNGERYLAITKDFDSSENAPLRLVMLKSFAQTDAAEKQINRLVALAGAIALAGGTILMLLLSRMLTSPIERLTSGVRAFGTGNDTYALPSNGTQEVRFLSKTFAQMREQIQTTNSKLLEAERLATIGRMAASISHDLRHYLAAVYANAEFLASPNLSEAERNELYEEIRLAVQGTTEMLDSLLIFGRTGNALLRTTASVEVIAERAITLVKSHPDSDGVTVTFINNATDTTAAVDGRQIERALYNLLLNACQSARQSPTTRSVSLTLTATPQTVTASIVDSGPGVPASIRDNLFAPFVSEGRQKGTGLGLTLAWTVAREHEGEVRLVDGRAGSTTFLFSISRTLHSADGASPARHGVLTL</sequence>
<evidence type="ECO:0000256" key="8">
    <source>
        <dbReference type="ARBA" id="ARBA00022777"/>
    </source>
</evidence>
<dbReference type="OrthoDB" id="102628at2"/>
<evidence type="ECO:0000256" key="3">
    <source>
        <dbReference type="ARBA" id="ARBA00012438"/>
    </source>
</evidence>
<feature type="domain" description="Histidine kinase" evidence="11">
    <location>
        <begin position="366"/>
        <end position="578"/>
    </location>
</feature>
<comment type="subcellular location">
    <subcellularLocation>
        <location evidence="2">Cell membrane</location>
        <topology evidence="2">Multi-pass membrane protein</topology>
    </subcellularLocation>
</comment>
<keyword evidence="6" id="KW-0808">Transferase</keyword>
<dbReference type="PROSITE" id="PS50109">
    <property type="entry name" value="HIS_KIN"/>
    <property type="match status" value="1"/>
</dbReference>
<dbReference type="InterPro" id="IPR029150">
    <property type="entry name" value="dCache_3"/>
</dbReference>
<keyword evidence="8" id="KW-0418">Kinase</keyword>
<dbReference type="PRINTS" id="PR00344">
    <property type="entry name" value="BCTRLSENSOR"/>
</dbReference>
<dbReference type="InterPro" id="IPR003660">
    <property type="entry name" value="HAMP_dom"/>
</dbReference>